<reference evidence="2" key="1">
    <citation type="journal article" date="2019" name="Int. J. Syst. Evol. Microbiol.">
        <title>The Global Catalogue of Microorganisms (GCM) 10K type strain sequencing project: providing services to taxonomists for standard genome sequencing and annotation.</title>
        <authorList>
            <consortium name="The Broad Institute Genomics Platform"/>
            <consortium name="The Broad Institute Genome Sequencing Center for Infectious Disease"/>
            <person name="Wu L."/>
            <person name="Ma J."/>
        </authorList>
    </citation>
    <scope>NUCLEOTIDE SEQUENCE [LARGE SCALE GENOMIC DNA]</scope>
    <source>
        <strain evidence="2">TBRC 7912</strain>
    </source>
</reference>
<name>A0ABV8FA49_9ACTN</name>
<gene>
    <name evidence="1" type="ORF">ACFOYY_32085</name>
</gene>
<proteinExistence type="predicted"/>
<dbReference type="EMBL" id="JBHSBC010000038">
    <property type="protein sequence ID" value="MFC3984806.1"/>
    <property type="molecule type" value="Genomic_DNA"/>
</dbReference>
<sequence length="149" mass="16322">MSAVARQELVALRDLAHARRGRWVAIGGGRTPEAVAFADAFASLWEETGGEVVETVAWPETAASWLRHARRFAETDVDLWIMTGPPAGWARMVRRLLRSTRWRPERTLVTSDIGDRAVVELAGADDLDGLAGVDALGASWFVEAGKIIR</sequence>
<dbReference type="SUPFAM" id="SSF53822">
    <property type="entry name" value="Periplasmic binding protein-like I"/>
    <property type="match status" value="1"/>
</dbReference>
<protein>
    <submittedName>
        <fullName evidence="1">Uncharacterized protein</fullName>
    </submittedName>
</protein>
<accession>A0ABV8FA49</accession>
<organism evidence="1 2">
    <name type="scientific">Streptosporangium jomthongense</name>
    <dbReference type="NCBI Taxonomy" id="1193683"/>
    <lineage>
        <taxon>Bacteria</taxon>
        <taxon>Bacillati</taxon>
        <taxon>Actinomycetota</taxon>
        <taxon>Actinomycetes</taxon>
        <taxon>Streptosporangiales</taxon>
        <taxon>Streptosporangiaceae</taxon>
        <taxon>Streptosporangium</taxon>
    </lineage>
</organism>
<dbReference type="RefSeq" id="WP_386194796.1">
    <property type="nucleotide sequence ID" value="NZ_JBHSBC010000038.1"/>
</dbReference>
<evidence type="ECO:0000313" key="1">
    <source>
        <dbReference type="EMBL" id="MFC3984806.1"/>
    </source>
</evidence>
<dbReference type="Gene3D" id="3.40.50.2300">
    <property type="match status" value="1"/>
</dbReference>
<evidence type="ECO:0000313" key="2">
    <source>
        <dbReference type="Proteomes" id="UP001595698"/>
    </source>
</evidence>
<dbReference type="Proteomes" id="UP001595698">
    <property type="component" value="Unassembled WGS sequence"/>
</dbReference>
<comment type="caution">
    <text evidence="1">The sequence shown here is derived from an EMBL/GenBank/DDBJ whole genome shotgun (WGS) entry which is preliminary data.</text>
</comment>
<dbReference type="InterPro" id="IPR028082">
    <property type="entry name" value="Peripla_BP_I"/>
</dbReference>
<keyword evidence="2" id="KW-1185">Reference proteome</keyword>